<proteinExistence type="predicted"/>
<gene>
    <name evidence="2" type="ORF">H7F53_03575</name>
</gene>
<protein>
    <recommendedName>
        <fullName evidence="1">RiboL-PSP-HEPN domain-containing protein</fullName>
    </recommendedName>
</protein>
<dbReference type="EMBL" id="JACLAX010000002">
    <property type="protein sequence ID" value="MBC2668221.1"/>
    <property type="molecule type" value="Genomic_DNA"/>
</dbReference>
<accession>A0A7X1FWG9</accession>
<dbReference type="Pfam" id="PF18735">
    <property type="entry name" value="HEPN_RiboL-PSP"/>
    <property type="match status" value="1"/>
</dbReference>
<evidence type="ECO:0000259" key="1">
    <source>
        <dbReference type="Pfam" id="PF18735"/>
    </source>
</evidence>
<comment type="caution">
    <text evidence="2">The sequence shown here is derived from an EMBL/GenBank/DDBJ whole genome shotgun (WGS) entry which is preliminary data.</text>
</comment>
<reference evidence="2 3" key="1">
    <citation type="submission" date="2020-08" db="EMBL/GenBank/DDBJ databases">
        <title>The genome sequence of type strain Novosphingobium piscinae KCTC 42194.</title>
        <authorList>
            <person name="Liu Y."/>
        </authorList>
    </citation>
    <scope>NUCLEOTIDE SEQUENCE [LARGE SCALE GENOMIC DNA]</scope>
    <source>
        <strain evidence="2 3">KCTC 42194</strain>
    </source>
</reference>
<dbReference type="RefSeq" id="WP_185678095.1">
    <property type="nucleotide sequence ID" value="NZ_JACLAX010000002.1"/>
</dbReference>
<sequence length="173" mass="20049">MADSASVEAYYGRHIELYQYLMARQEVSFAADFSETFTRGLVLAIASYFEHEITEILTDLPRRRAAGDPILTSMIMRQVVSRKYHTYFDWDKLKPGPFWALLGEDFKTKATQDLKDNEEFDEAVRAFLELGQIRNSLVHQNYVQFTVNKTPEELIAQFRTALGFPAYLRSALF</sequence>
<organism evidence="2 3">
    <name type="scientific">Novosphingobium piscinae</name>
    <dbReference type="NCBI Taxonomy" id="1507448"/>
    <lineage>
        <taxon>Bacteria</taxon>
        <taxon>Pseudomonadati</taxon>
        <taxon>Pseudomonadota</taxon>
        <taxon>Alphaproteobacteria</taxon>
        <taxon>Sphingomonadales</taxon>
        <taxon>Sphingomonadaceae</taxon>
        <taxon>Novosphingobium</taxon>
    </lineage>
</organism>
<dbReference type="AlphaFoldDB" id="A0A7X1FWG9"/>
<evidence type="ECO:0000313" key="2">
    <source>
        <dbReference type="EMBL" id="MBC2668221.1"/>
    </source>
</evidence>
<keyword evidence="3" id="KW-1185">Reference proteome</keyword>
<feature type="domain" description="RiboL-PSP-HEPN" evidence="1">
    <location>
        <begin position="34"/>
        <end position="164"/>
    </location>
</feature>
<dbReference type="Proteomes" id="UP000551327">
    <property type="component" value="Unassembled WGS sequence"/>
</dbReference>
<dbReference type="InterPro" id="IPR041519">
    <property type="entry name" value="HEPN_RiboL-PSP"/>
</dbReference>
<evidence type="ECO:0000313" key="3">
    <source>
        <dbReference type="Proteomes" id="UP000551327"/>
    </source>
</evidence>
<name>A0A7X1FWG9_9SPHN</name>